<sequence>MPVMSSAQSNQQKPILVFLGKDAACDIVSKLNENEYVAAAVSSVPELFDALRSDGYFLAVTMRSDIDMVRNIKPIPVINLEVFFHTVQSATKSVRSSKEFDSDAFLRRIAALTESRTGRIDAVQKAAATKETSIAGAARASRWRAATSLLLSRRSTSSAERAE</sequence>
<reference evidence="1" key="1">
    <citation type="submission" date="2016-03" db="EMBL/GenBank/DDBJ databases">
        <title>Microsymbionts genomes from the relict species Vavilovia formosa.</title>
        <authorList>
            <person name="Chirak E."/>
            <person name="Kimeklis A."/>
            <person name="Kopat V."/>
            <person name="Andronov E."/>
        </authorList>
    </citation>
    <scope>NUCLEOTIDE SEQUENCE [LARGE SCALE GENOMIC DNA]</scope>
    <source>
        <strain evidence="1">Vaf12</strain>
    </source>
</reference>
<name>A0A154IE45_RHILE</name>
<comment type="caution">
    <text evidence="1">The sequence shown here is derived from an EMBL/GenBank/DDBJ whole genome shotgun (WGS) entry which is preliminary data.</text>
</comment>
<proteinExistence type="predicted"/>
<gene>
    <name evidence="1" type="ORF">A4A59_28415</name>
</gene>
<dbReference type="AlphaFoldDB" id="A0A154IE45"/>
<dbReference type="EMBL" id="LVYU01000120">
    <property type="protein sequence ID" value="KZA98239.1"/>
    <property type="molecule type" value="Genomic_DNA"/>
</dbReference>
<accession>A0A154IE45</accession>
<dbReference type="RefSeq" id="WP_062943976.1">
    <property type="nucleotide sequence ID" value="NZ_CP171844.1"/>
</dbReference>
<evidence type="ECO:0000313" key="1">
    <source>
        <dbReference type="EMBL" id="KZA98239.1"/>
    </source>
</evidence>
<organism evidence="1">
    <name type="scientific">Rhizobium leguminosarum</name>
    <dbReference type="NCBI Taxonomy" id="384"/>
    <lineage>
        <taxon>Bacteria</taxon>
        <taxon>Pseudomonadati</taxon>
        <taxon>Pseudomonadota</taxon>
        <taxon>Alphaproteobacteria</taxon>
        <taxon>Hyphomicrobiales</taxon>
        <taxon>Rhizobiaceae</taxon>
        <taxon>Rhizobium/Agrobacterium group</taxon>
        <taxon>Rhizobium</taxon>
    </lineage>
</organism>
<protein>
    <recommendedName>
        <fullName evidence="2">Response regulatory domain-containing protein</fullName>
    </recommendedName>
</protein>
<evidence type="ECO:0008006" key="2">
    <source>
        <dbReference type="Google" id="ProtNLM"/>
    </source>
</evidence>